<dbReference type="PANTHER" id="PTHR22617:SF23">
    <property type="entry name" value="CHEMOTAXIS PROTEIN CHEW"/>
    <property type="match status" value="1"/>
</dbReference>
<dbReference type="EMBL" id="DOTR01000046">
    <property type="protein sequence ID" value="HCA02375.1"/>
    <property type="molecule type" value="Genomic_DNA"/>
</dbReference>
<feature type="domain" description="CheW-like" evidence="1">
    <location>
        <begin position="35"/>
        <end position="192"/>
    </location>
</feature>
<dbReference type="InterPro" id="IPR036061">
    <property type="entry name" value="CheW-like_dom_sf"/>
</dbReference>
<dbReference type="Gene3D" id="2.30.30.40">
    <property type="entry name" value="SH3 Domains"/>
    <property type="match status" value="1"/>
</dbReference>
<dbReference type="SUPFAM" id="SSF50341">
    <property type="entry name" value="CheW-like"/>
    <property type="match status" value="1"/>
</dbReference>
<organism evidence="2">
    <name type="scientific">Halomonas campaniensis</name>
    <dbReference type="NCBI Taxonomy" id="213554"/>
    <lineage>
        <taxon>Bacteria</taxon>
        <taxon>Pseudomonadati</taxon>
        <taxon>Pseudomonadota</taxon>
        <taxon>Gammaproteobacteria</taxon>
        <taxon>Oceanospirillales</taxon>
        <taxon>Halomonadaceae</taxon>
        <taxon>Halomonas</taxon>
    </lineage>
</organism>
<evidence type="ECO:0000259" key="1">
    <source>
        <dbReference type="PROSITE" id="PS50851"/>
    </source>
</evidence>
<dbReference type="PANTHER" id="PTHR22617">
    <property type="entry name" value="CHEMOTAXIS SENSOR HISTIDINE KINASE-RELATED"/>
    <property type="match status" value="1"/>
</dbReference>
<protein>
    <submittedName>
        <fullName evidence="2">Chemotaxis protein</fullName>
    </submittedName>
</protein>
<dbReference type="Pfam" id="PF01584">
    <property type="entry name" value="CheW"/>
    <property type="match status" value="1"/>
</dbReference>
<dbReference type="InterPro" id="IPR002545">
    <property type="entry name" value="CheW-lke_dom"/>
</dbReference>
<name>A0A3D0KG88_9GAMM</name>
<gene>
    <name evidence="2" type="ORF">DEO68_09375</name>
</gene>
<dbReference type="PROSITE" id="PS50851">
    <property type="entry name" value="CHEW"/>
    <property type="match status" value="1"/>
</dbReference>
<dbReference type="AlphaFoldDB" id="A0A3D0KG88"/>
<proteinExistence type="predicted"/>
<dbReference type="GO" id="GO:0006935">
    <property type="term" value="P:chemotaxis"/>
    <property type="evidence" value="ECO:0007669"/>
    <property type="project" value="InterPro"/>
</dbReference>
<comment type="caution">
    <text evidence="2">The sequence shown here is derived from an EMBL/GenBank/DDBJ whole genome shotgun (WGS) entry which is preliminary data.</text>
</comment>
<reference evidence="2" key="1">
    <citation type="journal article" date="2018" name="Nat. Biotechnol.">
        <title>A standardized bacterial taxonomy based on genome phylogeny substantially revises the tree of life.</title>
        <authorList>
            <person name="Parks D.H."/>
            <person name="Chuvochina M."/>
            <person name="Waite D.W."/>
            <person name="Rinke C."/>
            <person name="Skarshewski A."/>
            <person name="Chaumeil P.A."/>
            <person name="Hugenholtz P."/>
        </authorList>
    </citation>
    <scope>NUCLEOTIDE SEQUENCE [LARGE SCALE GENOMIC DNA]</scope>
    <source>
        <strain evidence="2">UBA11284</strain>
    </source>
</reference>
<dbReference type="Gene3D" id="2.40.50.180">
    <property type="entry name" value="CheA-289, Domain 4"/>
    <property type="match status" value="1"/>
</dbReference>
<accession>A0A3D0KG88</accession>
<dbReference type="GO" id="GO:0005829">
    <property type="term" value="C:cytosol"/>
    <property type="evidence" value="ECO:0007669"/>
    <property type="project" value="TreeGrafter"/>
</dbReference>
<sequence length="195" mass="20786">MTNTHQQHDNPSLSLEEALARQSNDDTIIDVDEPCQQLVLFRLAEQRFALPGSAVNEILNGDQPVYFVPGLPASTEGVIHLRGNIESVVTLQAVLGLPPTEQTGMLLVVTAAGIRSAVRIDYLEDVCDIPISALKPAPDTLASQLMPYVSALWQPDVTPAEGGEKETNGDSVEGSAAIALLDPDALFNAYQQGLG</sequence>
<evidence type="ECO:0000313" key="2">
    <source>
        <dbReference type="EMBL" id="HCA02375.1"/>
    </source>
</evidence>
<dbReference type="SMART" id="SM00260">
    <property type="entry name" value="CheW"/>
    <property type="match status" value="1"/>
</dbReference>
<dbReference type="GO" id="GO:0007165">
    <property type="term" value="P:signal transduction"/>
    <property type="evidence" value="ECO:0007669"/>
    <property type="project" value="InterPro"/>
</dbReference>
<dbReference type="InterPro" id="IPR039315">
    <property type="entry name" value="CheW"/>
</dbReference>